<dbReference type="EMBL" id="ACCJ01000458">
    <property type="protein sequence ID" value="EEG52295.1"/>
    <property type="molecule type" value="Genomic_DNA"/>
</dbReference>
<proteinExistence type="predicted"/>
<feature type="non-terminal residue" evidence="1">
    <location>
        <position position="1"/>
    </location>
</feature>
<reference evidence="1 2" key="1">
    <citation type="submission" date="2009-01" db="EMBL/GenBank/DDBJ databases">
        <authorList>
            <person name="Fulton L."/>
            <person name="Clifton S."/>
            <person name="Fulton B."/>
            <person name="Xu J."/>
            <person name="Minx P."/>
            <person name="Pepin K.H."/>
            <person name="Johnson M."/>
            <person name="Bhonagiri V."/>
            <person name="Nash W.E."/>
            <person name="Mardis E.R."/>
            <person name="Wilson R.K."/>
        </authorList>
    </citation>
    <scope>NUCLEOTIDE SEQUENCE [LARGE SCALE GENOMIC DNA]</scope>
    <source>
        <strain evidence="1 2">DSM 15981</strain>
    </source>
</reference>
<reference evidence="1 2" key="2">
    <citation type="submission" date="2009-02" db="EMBL/GenBank/DDBJ databases">
        <title>Draft genome sequence of Clostridium asparagiforme (DSM 15981).</title>
        <authorList>
            <person name="Sudarsanam P."/>
            <person name="Ley R."/>
            <person name="Guruge J."/>
            <person name="Turnbaugh P.J."/>
            <person name="Mahowald M."/>
            <person name="Liep D."/>
            <person name="Gordon J."/>
        </authorList>
    </citation>
    <scope>NUCLEOTIDE SEQUENCE [LARGE SCALE GENOMIC DNA]</scope>
    <source>
        <strain evidence="1 2">DSM 15981</strain>
    </source>
</reference>
<sequence>GFGPSGPQKSPGIVPAVRVSGEILKLRSGPILDHLNCYGENGKNS</sequence>
<evidence type="ECO:0000313" key="1">
    <source>
        <dbReference type="EMBL" id="EEG52295.1"/>
    </source>
</evidence>
<accession>C0D8N8</accession>
<keyword evidence="2" id="KW-1185">Reference proteome</keyword>
<dbReference type="Proteomes" id="UP000004756">
    <property type="component" value="Unassembled WGS sequence"/>
</dbReference>
<name>C0D8N8_9FIRM</name>
<protein>
    <submittedName>
        <fullName evidence="1">Uncharacterized protein</fullName>
    </submittedName>
</protein>
<dbReference type="HOGENOM" id="CLU_3192779_0_0_9"/>
<organism evidence="1 2">
    <name type="scientific">[Clostridium] asparagiforme DSM 15981</name>
    <dbReference type="NCBI Taxonomy" id="518636"/>
    <lineage>
        <taxon>Bacteria</taxon>
        <taxon>Bacillati</taxon>
        <taxon>Bacillota</taxon>
        <taxon>Clostridia</taxon>
        <taxon>Lachnospirales</taxon>
        <taxon>Lachnospiraceae</taxon>
        <taxon>Enterocloster</taxon>
    </lineage>
</organism>
<comment type="caution">
    <text evidence="1">The sequence shown here is derived from an EMBL/GenBank/DDBJ whole genome shotgun (WGS) entry which is preliminary data.</text>
</comment>
<gene>
    <name evidence="1" type="ORF">CLOSTASPAR_05637</name>
</gene>
<dbReference type="AlphaFoldDB" id="C0D8N8"/>
<evidence type="ECO:0000313" key="2">
    <source>
        <dbReference type="Proteomes" id="UP000004756"/>
    </source>
</evidence>